<organism evidence="8 9">
    <name type="scientific">Electrophorus electricus</name>
    <name type="common">Electric eel</name>
    <name type="synonym">Gymnotus electricus</name>
    <dbReference type="NCBI Taxonomy" id="8005"/>
    <lineage>
        <taxon>Eukaryota</taxon>
        <taxon>Metazoa</taxon>
        <taxon>Chordata</taxon>
        <taxon>Craniata</taxon>
        <taxon>Vertebrata</taxon>
        <taxon>Euteleostomi</taxon>
        <taxon>Actinopterygii</taxon>
        <taxon>Neopterygii</taxon>
        <taxon>Teleostei</taxon>
        <taxon>Ostariophysi</taxon>
        <taxon>Gymnotiformes</taxon>
        <taxon>Gymnotoidei</taxon>
        <taxon>Gymnotidae</taxon>
        <taxon>Electrophorus</taxon>
    </lineage>
</organism>
<evidence type="ECO:0000313" key="9">
    <source>
        <dbReference type="Proteomes" id="UP000314983"/>
    </source>
</evidence>
<protein>
    <recommendedName>
        <fullName evidence="7">Cystatin fetuin-A-type domain-containing protein</fullName>
    </recommendedName>
</protein>
<dbReference type="PROSITE" id="PS51529">
    <property type="entry name" value="CYSTATIN_FETUIN_A"/>
    <property type="match status" value="1"/>
</dbReference>
<reference evidence="9" key="2">
    <citation type="journal article" date="2017" name="Sci. Adv.">
        <title>A tail of two voltages: Proteomic comparison of the three electric organs of the electric eel.</title>
        <authorList>
            <person name="Traeger L.L."/>
            <person name="Sabat G."/>
            <person name="Barrett-Wilt G.A."/>
            <person name="Wells G.B."/>
            <person name="Sussman M.R."/>
        </authorList>
    </citation>
    <scope>NUCLEOTIDE SEQUENCE [LARGE SCALE GENOMIC DNA]</scope>
</reference>
<dbReference type="GO" id="GO:0072562">
    <property type="term" value="C:blood microparticle"/>
    <property type="evidence" value="ECO:0007669"/>
    <property type="project" value="TreeGrafter"/>
</dbReference>
<dbReference type="PANTHER" id="PTHR13814">
    <property type="entry name" value="FETUIN"/>
    <property type="match status" value="1"/>
</dbReference>
<keyword evidence="5" id="KW-1015">Disulfide bond</keyword>
<evidence type="ECO:0000313" key="8">
    <source>
        <dbReference type="Ensembl" id="ENSEEEP00000035944.2"/>
    </source>
</evidence>
<keyword evidence="9" id="KW-1185">Reference proteome</keyword>
<reference evidence="8" key="5">
    <citation type="submission" date="2025-09" db="UniProtKB">
        <authorList>
            <consortium name="Ensembl"/>
        </authorList>
    </citation>
    <scope>IDENTIFICATION</scope>
</reference>
<comment type="subcellular location">
    <subcellularLocation>
        <location evidence="1">Secreted</location>
    </subcellularLocation>
</comment>
<evidence type="ECO:0000256" key="2">
    <source>
        <dbReference type="ARBA" id="ARBA00022525"/>
    </source>
</evidence>
<keyword evidence="6" id="KW-0325">Glycoprotein</keyword>
<dbReference type="InterPro" id="IPR025760">
    <property type="entry name" value="Cystatin_Fetuin_A"/>
</dbReference>
<proteinExistence type="predicted"/>
<dbReference type="Gene3D" id="3.10.450.10">
    <property type="match status" value="2"/>
</dbReference>
<dbReference type="OMA" id="KVWPRQP"/>
<dbReference type="Pfam" id="PF00031">
    <property type="entry name" value="Cystatin"/>
    <property type="match status" value="1"/>
</dbReference>
<evidence type="ECO:0000256" key="4">
    <source>
        <dbReference type="ARBA" id="ARBA00022737"/>
    </source>
</evidence>
<feature type="domain" description="Cystatin fetuin-A-type" evidence="7">
    <location>
        <begin position="45"/>
        <end position="148"/>
    </location>
</feature>
<sequence>MTNTLHSSKCVHSAPFAFFIMKLPVILTVLGIVVLGTWAQQLPSVTLPPCDSPEAEAAAQVALEFINGQNTHGYKYALNHIEDIRITTKTYQMEIEFLETKCHVLDPTPVPQCPVRPKTEMAVEADCDVALSKAAEVMSVVAFKCKTEAESNEDICLGCPRLVPLNDTAANQFVVASLEVFNKNHTLNATFALFEVGRLTSQILSGGPKFKAEYAIIETNCTSSNGICVPLKHTEARHGFCLAEGVGLMKIDCKIFLPLVTTVSPTSFEWLFATNATVLAPAFHAHTAGPGYTPTIHALTHHKLTPLHDPTTSGLLSAESAESTEVVSVVGVPIVKREVVVSDTQPQPHRCPGKVKFF</sequence>
<dbReference type="CDD" id="cd00042">
    <property type="entry name" value="CY"/>
    <property type="match status" value="1"/>
</dbReference>
<reference evidence="8" key="3">
    <citation type="submission" date="2020-05" db="EMBL/GenBank/DDBJ databases">
        <title>Electrophorus electricus (electric eel) genome, fEleEle1, primary haplotype.</title>
        <authorList>
            <person name="Myers G."/>
            <person name="Meyer A."/>
            <person name="Fedrigo O."/>
            <person name="Formenti G."/>
            <person name="Rhie A."/>
            <person name="Tracey A."/>
            <person name="Sims Y."/>
            <person name="Jarvis E.D."/>
        </authorList>
    </citation>
    <scope>NUCLEOTIDE SEQUENCE [LARGE SCALE GENOMIC DNA]</scope>
</reference>
<gene>
    <name evidence="8" type="primary">ahsg2</name>
</gene>
<dbReference type="SMART" id="SM00043">
    <property type="entry name" value="CY"/>
    <property type="match status" value="2"/>
</dbReference>
<dbReference type="GO" id="GO:0004869">
    <property type="term" value="F:cysteine-type endopeptidase inhibitor activity"/>
    <property type="evidence" value="ECO:0007669"/>
    <property type="project" value="InterPro"/>
</dbReference>
<evidence type="ECO:0000256" key="3">
    <source>
        <dbReference type="ARBA" id="ARBA00022729"/>
    </source>
</evidence>
<evidence type="ECO:0000256" key="6">
    <source>
        <dbReference type="ARBA" id="ARBA00023180"/>
    </source>
</evidence>
<dbReference type="InterPro" id="IPR046350">
    <property type="entry name" value="Cystatin_sf"/>
</dbReference>
<dbReference type="PANTHER" id="PTHR13814:SF6">
    <property type="entry name" value="ALPHA-2-HS-GLYCOPROTEIN"/>
    <property type="match status" value="1"/>
</dbReference>
<dbReference type="AlphaFoldDB" id="A0A4W4GHV2"/>
<reference evidence="9" key="1">
    <citation type="journal article" date="2014" name="Science">
        <title>Nonhuman genetics. Genomic basis for the convergent evolution of electric organs.</title>
        <authorList>
            <person name="Gallant J.R."/>
            <person name="Traeger L.L."/>
            <person name="Volkening J.D."/>
            <person name="Moffett H."/>
            <person name="Chen P.H."/>
            <person name="Novina C.D."/>
            <person name="Phillips G.N.Jr."/>
            <person name="Anand R."/>
            <person name="Wells G.B."/>
            <person name="Pinch M."/>
            <person name="Guth R."/>
            <person name="Unguez G.A."/>
            <person name="Albert J.S."/>
            <person name="Zakon H.H."/>
            <person name="Samanta M.P."/>
            <person name="Sussman M.R."/>
        </authorList>
    </citation>
    <scope>NUCLEOTIDE SEQUENCE [LARGE SCALE GENOMIC DNA]</scope>
</reference>
<dbReference type="Proteomes" id="UP000314983">
    <property type="component" value="Chromosome 18"/>
</dbReference>
<name>A0A4W4GHV2_ELEEL</name>
<keyword evidence="3" id="KW-0732">Signal</keyword>
<dbReference type="InterPro" id="IPR050735">
    <property type="entry name" value="Kininogen_Fetuin_HRG"/>
</dbReference>
<dbReference type="InterPro" id="IPR000010">
    <property type="entry name" value="Cystatin_dom"/>
</dbReference>
<accession>A0A4W4GHV2</accession>
<dbReference type="STRING" id="8005.ENSEEEP00000035944"/>
<evidence type="ECO:0000256" key="5">
    <source>
        <dbReference type="ARBA" id="ARBA00023157"/>
    </source>
</evidence>
<keyword evidence="2" id="KW-0964">Secreted</keyword>
<dbReference type="GO" id="GO:0031012">
    <property type="term" value="C:extracellular matrix"/>
    <property type="evidence" value="ECO:0007669"/>
    <property type="project" value="TreeGrafter"/>
</dbReference>
<dbReference type="SUPFAM" id="SSF54403">
    <property type="entry name" value="Cystatin/monellin"/>
    <property type="match status" value="2"/>
</dbReference>
<keyword evidence="4" id="KW-0677">Repeat</keyword>
<dbReference type="Ensembl" id="ENSEEET00000036366.2">
    <property type="protein sequence ID" value="ENSEEEP00000035944.2"/>
    <property type="gene ID" value="ENSEEEG00000017094.2"/>
</dbReference>
<evidence type="ECO:0000259" key="7">
    <source>
        <dbReference type="PROSITE" id="PS51529"/>
    </source>
</evidence>
<dbReference type="GeneTree" id="ENSGT00950000182930"/>
<reference evidence="8" key="4">
    <citation type="submission" date="2025-08" db="UniProtKB">
        <authorList>
            <consortium name="Ensembl"/>
        </authorList>
    </citation>
    <scope>IDENTIFICATION</scope>
</reference>
<evidence type="ECO:0000256" key="1">
    <source>
        <dbReference type="ARBA" id="ARBA00004613"/>
    </source>
</evidence>